<dbReference type="SUPFAM" id="SSF46626">
    <property type="entry name" value="Cytochrome c"/>
    <property type="match status" value="1"/>
</dbReference>
<name>A0ABY5XVL4_RHISU</name>
<feature type="domain" description="Cytochrome c" evidence="5">
    <location>
        <begin position="28"/>
        <end position="109"/>
    </location>
</feature>
<evidence type="ECO:0000313" key="7">
    <source>
        <dbReference type="Proteomes" id="UP001060123"/>
    </source>
</evidence>
<sequence>MEQDIAMRAAIIAVIAGTTATVPVVQAQDIRHGRRLALEVCAICHAVLADQTRSPVAEAPSFETVAVTPGMTAMALNVWLTAQSHPTMPNIILSRTDVQDVSAYILSLAE</sequence>
<organism evidence="6 7">
    <name type="scientific">Rhizobium sullae</name>
    <name type="common">Rhizobium hedysari</name>
    <dbReference type="NCBI Taxonomy" id="50338"/>
    <lineage>
        <taxon>Bacteria</taxon>
        <taxon>Pseudomonadati</taxon>
        <taxon>Pseudomonadota</taxon>
        <taxon>Alphaproteobacteria</taxon>
        <taxon>Hyphomicrobiales</taxon>
        <taxon>Rhizobiaceae</taxon>
        <taxon>Rhizobium/Agrobacterium group</taxon>
        <taxon>Rhizobium</taxon>
    </lineage>
</organism>
<geneLocation type="plasmid" evidence="6 7">
    <name>pWSM1592_1</name>
</geneLocation>
<dbReference type="Gene3D" id="1.10.760.10">
    <property type="entry name" value="Cytochrome c-like domain"/>
    <property type="match status" value="1"/>
</dbReference>
<keyword evidence="1 4" id="KW-0349">Heme</keyword>
<protein>
    <submittedName>
        <fullName evidence="6">Cytochrome c</fullName>
    </submittedName>
</protein>
<keyword evidence="6" id="KW-0614">Plasmid</keyword>
<keyword evidence="3 4" id="KW-0408">Iron</keyword>
<dbReference type="EMBL" id="CP104144">
    <property type="protein sequence ID" value="UWU18665.1"/>
    <property type="molecule type" value="Genomic_DNA"/>
</dbReference>
<proteinExistence type="predicted"/>
<dbReference type="InterPro" id="IPR009056">
    <property type="entry name" value="Cyt_c-like_dom"/>
</dbReference>
<dbReference type="RefSeq" id="WP_244914684.1">
    <property type="nucleotide sequence ID" value="NZ_CP104144.1"/>
</dbReference>
<dbReference type="Proteomes" id="UP001060123">
    <property type="component" value="Plasmid pWSM1592_1"/>
</dbReference>
<dbReference type="PROSITE" id="PS51007">
    <property type="entry name" value="CYTC"/>
    <property type="match status" value="1"/>
</dbReference>
<dbReference type="InterPro" id="IPR036909">
    <property type="entry name" value="Cyt_c-like_dom_sf"/>
</dbReference>
<evidence type="ECO:0000259" key="5">
    <source>
        <dbReference type="PROSITE" id="PS51007"/>
    </source>
</evidence>
<reference evidence="6" key="1">
    <citation type="submission" date="2022-09" db="EMBL/GenBank/DDBJ databases">
        <title>Australian commercial rhizobial inoculants.</title>
        <authorList>
            <person name="Kohlmeier M.G."/>
            <person name="O'Hara G.W."/>
            <person name="Colombi E."/>
            <person name="Ramsay J.P."/>
            <person name="Terpolilli J."/>
        </authorList>
    </citation>
    <scope>NUCLEOTIDE SEQUENCE</scope>
    <source>
        <strain evidence="6">WSM1592</strain>
        <plasmid evidence="6">pWSM1592_1</plasmid>
    </source>
</reference>
<accession>A0ABY5XVL4</accession>
<evidence type="ECO:0000256" key="3">
    <source>
        <dbReference type="ARBA" id="ARBA00023004"/>
    </source>
</evidence>
<keyword evidence="7" id="KW-1185">Reference proteome</keyword>
<gene>
    <name evidence="6" type="ORF">N2599_26065</name>
</gene>
<evidence type="ECO:0000256" key="1">
    <source>
        <dbReference type="ARBA" id="ARBA00022617"/>
    </source>
</evidence>
<evidence type="ECO:0000313" key="6">
    <source>
        <dbReference type="EMBL" id="UWU18665.1"/>
    </source>
</evidence>
<keyword evidence="2 4" id="KW-0479">Metal-binding</keyword>
<dbReference type="Pfam" id="PF00034">
    <property type="entry name" value="Cytochrom_C"/>
    <property type="match status" value="1"/>
</dbReference>
<evidence type="ECO:0000256" key="2">
    <source>
        <dbReference type="ARBA" id="ARBA00022723"/>
    </source>
</evidence>
<evidence type="ECO:0000256" key="4">
    <source>
        <dbReference type="PROSITE-ProRule" id="PRU00433"/>
    </source>
</evidence>